<keyword evidence="2" id="KW-1185">Reference proteome</keyword>
<name>A0A1J6LBD2_NICAT</name>
<evidence type="ECO:0000313" key="2">
    <source>
        <dbReference type="Proteomes" id="UP000187609"/>
    </source>
</evidence>
<dbReference type="AlphaFoldDB" id="A0A1J6LBD2"/>
<protein>
    <submittedName>
        <fullName evidence="1">Uncharacterized protein</fullName>
    </submittedName>
</protein>
<reference evidence="1" key="1">
    <citation type="submission" date="2016-11" db="EMBL/GenBank/DDBJ databases">
        <title>The genome of Nicotiana attenuata.</title>
        <authorList>
            <person name="Xu S."/>
            <person name="Brockmoeller T."/>
            <person name="Gaquerel E."/>
            <person name="Navarro A."/>
            <person name="Kuhl H."/>
            <person name="Gase K."/>
            <person name="Ling Z."/>
            <person name="Zhou W."/>
            <person name="Kreitzer C."/>
            <person name="Stanke M."/>
            <person name="Tang H."/>
            <person name="Lyons E."/>
            <person name="Pandey P."/>
            <person name="Pandey S.P."/>
            <person name="Timmermann B."/>
            <person name="Baldwin I.T."/>
        </authorList>
    </citation>
    <scope>NUCLEOTIDE SEQUENCE [LARGE SCALE GENOMIC DNA]</scope>
    <source>
        <strain evidence="1">UT</strain>
    </source>
</reference>
<dbReference type="Gramene" id="OIT28313">
    <property type="protein sequence ID" value="OIT28313"/>
    <property type="gene ID" value="A4A49_18749"/>
</dbReference>
<gene>
    <name evidence="1" type="ORF">A4A49_18749</name>
</gene>
<accession>A0A1J6LBD2</accession>
<comment type="caution">
    <text evidence="1">The sequence shown here is derived from an EMBL/GenBank/DDBJ whole genome shotgun (WGS) entry which is preliminary data.</text>
</comment>
<dbReference type="EMBL" id="MJEQ01002104">
    <property type="protein sequence ID" value="OIT28313.1"/>
    <property type="molecule type" value="Genomic_DNA"/>
</dbReference>
<evidence type="ECO:0000313" key="1">
    <source>
        <dbReference type="EMBL" id="OIT28313.1"/>
    </source>
</evidence>
<organism evidence="1 2">
    <name type="scientific">Nicotiana attenuata</name>
    <name type="common">Coyote tobacco</name>
    <dbReference type="NCBI Taxonomy" id="49451"/>
    <lineage>
        <taxon>Eukaryota</taxon>
        <taxon>Viridiplantae</taxon>
        <taxon>Streptophyta</taxon>
        <taxon>Embryophyta</taxon>
        <taxon>Tracheophyta</taxon>
        <taxon>Spermatophyta</taxon>
        <taxon>Magnoliopsida</taxon>
        <taxon>eudicotyledons</taxon>
        <taxon>Gunneridae</taxon>
        <taxon>Pentapetalae</taxon>
        <taxon>asterids</taxon>
        <taxon>lamiids</taxon>
        <taxon>Solanales</taxon>
        <taxon>Solanaceae</taxon>
        <taxon>Nicotianoideae</taxon>
        <taxon>Nicotianeae</taxon>
        <taxon>Nicotiana</taxon>
    </lineage>
</organism>
<dbReference type="Proteomes" id="UP000187609">
    <property type="component" value="Unassembled WGS sequence"/>
</dbReference>
<proteinExistence type="predicted"/>
<sequence length="79" mass="9112">MNKAENCKSIGLNKATIPELKHQNCKLEHRIDLAEHISLNLKMLQNRKPWTANLDGASPKMLKSGRNRRINIFFKKSLD</sequence>